<organism evidence="1 2">
    <name type="scientific">Salsuginibacillus halophilus</name>
    <dbReference type="NCBI Taxonomy" id="517424"/>
    <lineage>
        <taxon>Bacteria</taxon>
        <taxon>Bacillati</taxon>
        <taxon>Bacillota</taxon>
        <taxon>Bacilli</taxon>
        <taxon>Bacillales</taxon>
        <taxon>Bacillaceae</taxon>
        <taxon>Salsuginibacillus</taxon>
    </lineage>
</organism>
<dbReference type="InterPro" id="IPR007499">
    <property type="entry name" value="ERF_bacteria_virus"/>
</dbReference>
<dbReference type="EMBL" id="PYAV01000018">
    <property type="protein sequence ID" value="PSL41744.1"/>
    <property type="molecule type" value="Genomic_DNA"/>
</dbReference>
<dbReference type="AlphaFoldDB" id="A0A2P8H6D1"/>
<sequence length="198" mass="22502">MSEEMNIHQKLVEIRKSIDTFTKDTKGHQYEYVSGSQVLSKIKGKMDELGVLLEPEVKQVQHDTTGKSPVVHGEMVYTWVNADKPDDRIEKKWMLFGQQADVSKAFGSALTYSERYFLLKYFGIPTDDDDPDTQQQPKKATDNQKKMLNDLVNKRAQANGSTPDQTWQGMLSHFGLNATWDTLTQGQCSQLINALQNN</sequence>
<evidence type="ECO:0000313" key="2">
    <source>
        <dbReference type="Proteomes" id="UP000242310"/>
    </source>
</evidence>
<gene>
    <name evidence="1" type="ORF">B0H94_11857</name>
</gene>
<dbReference type="Proteomes" id="UP000242310">
    <property type="component" value="Unassembled WGS sequence"/>
</dbReference>
<proteinExistence type="predicted"/>
<dbReference type="Pfam" id="PF04404">
    <property type="entry name" value="ERF"/>
    <property type="match status" value="1"/>
</dbReference>
<dbReference type="OrthoDB" id="1976435at2"/>
<evidence type="ECO:0000313" key="1">
    <source>
        <dbReference type="EMBL" id="PSL41744.1"/>
    </source>
</evidence>
<keyword evidence="2" id="KW-1185">Reference proteome</keyword>
<accession>A0A2P8H6D1</accession>
<reference evidence="1 2" key="1">
    <citation type="submission" date="2018-03" db="EMBL/GenBank/DDBJ databases">
        <title>Genomic Encyclopedia of Type Strains, Phase III (KMG-III): the genomes of soil and plant-associated and newly described type strains.</title>
        <authorList>
            <person name="Whitman W."/>
        </authorList>
    </citation>
    <scope>NUCLEOTIDE SEQUENCE [LARGE SCALE GENOMIC DNA]</scope>
    <source>
        <strain evidence="1 2">CGMCC 1.07653</strain>
    </source>
</reference>
<name>A0A2P8H6D1_9BACI</name>
<comment type="caution">
    <text evidence="1">The sequence shown here is derived from an EMBL/GenBank/DDBJ whole genome shotgun (WGS) entry which is preliminary data.</text>
</comment>
<protein>
    <submittedName>
        <fullName evidence="1">ERF superfamily protein</fullName>
    </submittedName>
</protein>
<dbReference type="RefSeq" id="WP_106589915.1">
    <property type="nucleotide sequence ID" value="NZ_PYAV01000018.1"/>
</dbReference>